<protein>
    <submittedName>
        <fullName evidence="1">Uncharacterized protein</fullName>
    </submittedName>
</protein>
<dbReference type="AlphaFoldDB" id="A0A426YT79"/>
<accession>A0A426YT79</accession>
<comment type="caution">
    <text evidence="1">The sequence shown here is derived from an EMBL/GenBank/DDBJ whole genome shotgun (WGS) entry which is preliminary data.</text>
</comment>
<sequence length="57" mass="6810">MYRLYRSLVKPIHTAHTGRYASICRTLLLVKDWHTDPYRCADISSVPVWYQYRAVHT</sequence>
<dbReference type="Proteomes" id="UP000287651">
    <property type="component" value="Unassembled WGS sequence"/>
</dbReference>
<gene>
    <name evidence="1" type="ORF">B296_00048794</name>
</gene>
<organism evidence="1 2">
    <name type="scientific">Ensete ventricosum</name>
    <name type="common">Abyssinian banana</name>
    <name type="synonym">Musa ensete</name>
    <dbReference type="NCBI Taxonomy" id="4639"/>
    <lineage>
        <taxon>Eukaryota</taxon>
        <taxon>Viridiplantae</taxon>
        <taxon>Streptophyta</taxon>
        <taxon>Embryophyta</taxon>
        <taxon>Tracheophyta</taxon>
        <taxon>Spermatophyta</taxon>
        <taxon>Magnoliopsida</taxon>
        <taxon>Liliopsida</taxon>
        <taxon>Zingiberales</taxon>
        <taxon>Musaceae</taxon>
        <taxon>Ensete</taxon>
    </lineage>
</organism>
<dbReference type="EMBL" id="AMZH03010337">
    <property type="protein sequence ID" value="RRT54940.1"/>
    <property type="molecule type" value="Genomic_DNA"/>
</dbReference>
<evidence type="ECO:0000313" key="1">
    <source>
        <dbReference type="EMBL" id="RRT54940.1"/>
    </source>
</evidence>
<reference evidence="1 2" key="1">
    <citation type="journal article" date="2014" name="Agronomy (Basel)">
        <title>A Draft Genome Sequence for Ensete ventricosum, the Drought-Tolerant Tree Against Hunger.</title>
        <authorList>
            <person name="Harrison J."/>
            <person name="Moore K.A."/>
            <person name="Paszkiewicz K."/>
            <person name="Jones T."/>
            <person name="Grant M."/>
            <person name="Ambacheew D."/>
            <person name="Muzemil S."/>
            <person name="Studholme D.J."/>
        </authorList>
    </citation>
    <scope>NUCLEOTIDE SEQUENCE [LARGE SCALE GENOMIC DNA]</scope>
</reference>
<name>A0A426YT79_ENSVE</name>
<evidence type="ECO:0000313" key="2">
    <source>
        <dbReference type="Proteomes" id="UP000287651"/>
    </source>
</evidence>
<proteinExistence type="predicted"/>
<feature type="non-terminal residue" evidence="1">
    <location>
        <position position="57"/>
    </location>
</feature>